<feature type="region of interest" description="Disordered" evidence="1">
    <location>
        <begin position="1"/>
        <end position="100"/>
    </location>
</feature>
<protein>
    <submittedName>
        <fullName evidence="2">Uncharacterized protein</fullName>
    </submittedName>
</protein>
<evidence type="ECO:0000313" key="3">
    <source>
        <dbReference type="Proteomes" id="UP001153269"/>
    </source>
</evidence>
<keyword evidence="3" id="KW-1185">Reference proteome</keyword>
<reference evidence="2" key="1">
    <citation type="submission" date="2020-03" db="EMBL/GenBank/DDBJ databases">
        <authorList>
            <person name="Weist P."/>
        </authorList>
    </citation>
    <scope>NUCLEOTIDE SEQUENCE</scope>
</reference>
<evidence type="ECO:0000256" key="1">
    <source>
        <dbReference type="SAM" id="MobiDB-lite"/>
    </source>
</evidence>
<sequence>MDGESDRPRQSRSRPWWSAEKMIKLDSRGSQTRYSVSESEPAEGSSPVQPARLRSTKAARPTSGRLGLALPPPPTANTSPDLHLSRGRGQASTIERVRCA</sequence>
<dbReference type="Proteomes" id="UP001153269">
    <property type="component" value="Unassembled WGS sequence"/>
</dbReference>
<gene>
    <name evidence="2" type="ORF">PLEPLA_LOCUS21355</name>
</gene>
<feature type="compositionally biased region" description="Polar residues" evidence="1">
    <location>
        <begin position="28"/>
        <end position="38"/>
    </location>
</feature>
<accession>A0A9N7UM06</accession>
<name>A0A9N7UM06_PLEPL</name>
<comment type="caution">
    <text evidence="2">The sequence shown here is derived from an EMBL/GenBank/DDBJ whole genome shotgun (WGS) entry which is preliminary data.</text>
</comment>
<dbReference type="AlphaFoldDB" id="A0A9N7UM06"/>
<organism evidence="2 3">
    <name type="scientific">Pleuronectes platessa</name>
    <name type="common">European plaice</name>
    <dbReference type="NCBI Taxonomy" id="8262"/>
    <lineage>
        <taxon>Eukaryota</taxon>
        <taxon>Metazoa</taxon>
        <taxon>Chordata</taxon>
        <taxon>Craniata</taxon>
        <taxon>Vertebrata</taxon>
        <taxon>Euteleostomi</taxon>
        <taxon>Actinopterygii</taxon>
        <taxon>Neopterygii</taxon>
        <taxon>Teleostei</taxon>
        <taxon>Neoteleostei</taxon>
        <taxon>Acanthomorphata</taxon>
        <taxon>Carangaria</taxon>
        <taxon>Pleuronectiformes</taxon>
        <taxon>Pleuronectoidei</taxon>
        <taxon>Pleuronectidae</taxon>
        <taxon>Pleuronectes</taxon>
    </lineage>
</organism>
<proteinExistence type="predicted"/>
<evidence type="ECO:0000313" key="2">
    <source>
        <dbReference type="EMBL" id="CAB1433266.1"/>
    </source>
</evidence>
<dbReference type="EMBL" id="CADEAL010001545">
    <property type="protein sequence ID" value="CAB1433266.1"/>
    <property type="molecule type" value="Genomic_DNA"/>
</dbReference>